<dbReference type="EMBL" id="BONP01000014">
    <property type="protein sequence ID" value="GIG40671.1"/>
    <property type="molecule type" value="Genomic_DNA"/>
</dbReference>
<gene>
    <name evidence="1" type="ORF">Cph01nite_24330</name>
</gene>
<accession>A0ABQ4DP21</accession>
<organism evidence="1 2">
    <name type="scientific">Cellulomonas phragmiteti</name>
    <dbReference type="NCBI Taxonomy" id="478780"/>
    <lineage>
        <taxon>Bacteria</taxon>
        <taxon>Bacillati</taxon>
        <taxon>Actinomycetota</taxon>
        <taxon>Actinomycetes</taxon>
        <taxon>Micrococcales</taxon>
        <taxon>Cellulomonadaceae</taxon>
        <taxon>Cellulomonas</taxon>
    </lineage>
</organism>
<name>A0ABQ4DP21_9CELL</name>
<evidence type="ECO:0000313" key="2">
    <source>
        <dbReference type="Proteomes" id="UP000614741"/>
    </source>
</evidence>
<sequence>MTTTPTTTATGVTRRTVLAAGAGVAGAVTLGAAAGVQVLFPDLPLDGEVLSRMVGQTFVDTQTGARLVLATVDGFAGAAATAEQFALVLVADGEPLPAATRTLRHPDGDLRVYLGPVSPDGLTLEAVVNRAGGAR</sequence>
<dbReference type="RefSeq" id="WP_203674588.1">
    <property type="nucleotide sequence ID" value="NZ_BONP01000014.1"/>
</dbReference>
<evidence type="ECO:0000313" key="1">
    <source>
        <dbReference type="EMBL" id="GIG40671.1"/>
    </source>
</evidence>
<reference evidence="1 2" key="1">
    <citation type="submission" date="2021-01" db="EMBL/GenBank/DDBJ databases">
        <title>Whole genome shotgun sequence of Cellulomonas phragmiteti NBRC 110785.</title>
        <authorList>
            <person name="Komaki H."/>
            <person name="Tamura T."/>
        </authorList>
    </citation>
    <scope>NUCLEOTIDE SEQUENCE [LARGE SCALE GENOMIC DNA]</scope>
    <source>
        <strain evidence="1 2">NBRC 110785</strain>
    </source>
</reference>
<protein>
    <submittedName>
        <fullName evidence="1">Uncharacterized protein</fullName>
    </submittedName>
</protein>
<dbReference type="Proteomes" id="UP000614741">
    <property type="component" value="Unassembled WGS sequence"/>
</dbReference>
<dbReference type="PROSITE" id="PS51318">
    <property type="entry name" value="TAT"/>
    <property type="match status" value="1"/>
</dbReference>
<comment type="caution">
    <text evidence="1">The sequence shown here is derived from an EMBL/GenBank/DDBJ whole genome shotgun (WGS) entry which is preliminary data.</text>
</comment>
<dbReference type="InterPro" id="IPR006311">
    <property type="entry name" value="TAT_signal"/>
</dbReference>
<proteinExistence type="predicted"/>
<keyword evidence="2" id="KW-1185">Reference proteome</keyword>